<dbReference type="AlphaFoldDB" id="A0A7K8E8W4"/>
<accession>A0A7K8E8W4</accession>
<dbReference type="Pfam" id="PF00078">
    <property type="entry name" value="RVT_1"/>
    <property type="match status" value="1"/>
</dbReference>
<feature type="non-terminal residue" evidence="3">
    <location>
        <position position="1"/>
    </location>
</feature>
<protein>
    <submittedName>
        <fullName evidence="3">RTJK polymerase</fullName>
    </submittedName>
</protein>
<proteinExistence type="predicted"/>
<dbReference type="Proteomes" id="UP000522331">
    <property type="component" value="Unassembled WGS sequence"/>
</dbReference>
<evidence type="ECO:0000313" key="3">
    <source>
        <dbReference type="EMBL" id="NXB47098.1"/>
    </source>
</evidence>
<feature type="region of interest" description="Disordered" evidence="1">
    <location>
        <begin position="131"/>
        <end position="150"/>
    </location>
</feature>
<organism evidence="3 4">
    <name type="scientific">Leucopsar rothschildi</name>
    <name type="common">Bali myna</name>
    <name type="synonym">Rothschild's mynah</name>
    <dbReference type="NCBI Taxonomy" id="127929"/>
    <lineage>
        <taxon>Eukaryota</taxon>
        <taxon>Metazoa</taxon>
        <taxon>Chordata</taxon>
        <taxon>Craniata</taxon>
        <taxon>Vertebrata</taxon>
        <taxon>Euteleostomi</taxon>
        <taxon>Archelosauria</taxon>
        <taxon>Archosauria</taxon>
        <taxon>Dinosauria</taxon>
        <taxon>Saurischia</taxon>
        <taxon>Theropoda</taxon>
        <taxon>Coelurosauria</taxon>
        <taxon>Aves</taxon>
        <taxon>Neognathae</taxon>
        <taxon>Neoaves</taxon>
        <taxon>Telluraves</taxon>
        <taxon>Australaves</taxon>
        <taxon>Passeriformes</taxon>
        <taxon>Sturnidae</taxon>
        <taxon>Leucopsar</taxon>
    </lineage>
</organism>
<feature type="non-terminal residue" evidence="3">
    <location>
        <position position="326"/>
    </location>
</feature>
<evidence type="ECO:0000313" key="4">
    <source>
        <dbReference type="Proteomes" id="UP000522331"/>
    </source>
</evidence>
<sequence>LFKHHFLKAQEQAIPKCQKSSRQGRRLVWLNRNLLLEKRQKRQVYTQWKQDQETGEEYRHAVCLCGEKIHRSKVLLELKLARTVGNNKKSIFKYINGSRQCKNNIGPLQDEDGHLTHKDRDKAEEFNPFFSSNFSKDDGPKGSQCPELEDHNCKNDQLPVDYETVQELLLQLYPYKSMGPDRIHPRTLQELADVITKPLLLIFESSCDCGEVLAGWKLANIIPVFKKGKKEDLRNYRPANLTSVPGKIMEKIILRDTEELQKVNSVIGHSQHSFMEGKSCLSKLTSFYDRVSHLEDQGKPVDVVFLDFSKAFGTASHSILLDKMSS</sequence>
<evidence type="ECO:0000256" key="1">
    <source>
        <dbReference type="SAM" id="MobiDB-lite"/>
    </source>
</evidence>
<name>A0A7K8E8W4_LEURO</name>
<keyword evidence="4" id="KW-1185">Reference proteome</keyword>
<evidence type="ECO:0000259" key="2">
    <source>
        <dbReference type="Pfam" id="PF00078"/>
    </source>
</evidence>
<dbReference type="PANTHER" id="PTHR33395">
    <property type="entry name" value="TRANSCRIPTASE, PUTATIVE-RELATED-RELATED"/>
    <property type="match status" value="1"/>
</dbReference>
<dbReference type="PANTHER" id="PTHR33395:SF22">
    <property type="entry name" value="REVERSE TRANSCRIPTASE DOMAIN-CONTAINING PROTEIN"/>
    <property type="match status" value="1"/>
</dbReference>
<dbReference type="GO" id="GO:0007508">
    <property type="term" value="P:larval heart development"/>
    <property type="evidence" value="ECO:0007669"/>
    <property type="project" value="TreeGrafter"/>
</dbReference>
<dbReference type="EMBL" id="VZTC01004303">
    <property type="protein sequence ID" value="NXB47098.1"/>
    <property type="molecule type" value="Genomic_DNA"/>
</dbReference>
<comment type="caution">
    <text evidence="3">The sequence shown here is derived from an EMBL/GenBank/DDBJ whole genome shotgun (WGS) entry which is preliminary data.</text>
</comment>
<dbReference type="GO" id="GO:0061343">
    <property type="term" value="P:cell adhesion involved in heart morphogenesis"/>
    <property type="evidence" value="ECO:0007669"/>
    <property type="project" value="TreeGrafter"/>
</dbReference>
<dbReference type="InterPro" id="IPR000477">
    <property type="entry name" value="RT_dom"/>
</dbReference>
<reference evidence="3 4" key="1">
    <citation type="submission" date="2019-09" db="EMBL/GenBank/DDBJ databases">
        <title>Bird 10,000 Genomes (B10K) Project - Family phase.</title>
        <authorList>
            <person name="Zhang G."/>
        </authorList>
    </citation>
    <scope>NUCLEOTIDE SEQUENCE [LARGE SCALE GENOMIC DNA]</scope>
    <source>
        <strain evidence="3">B10K-DU-002-02</strain>
        <tissue evidence="3">Muscle</tissue>
    </source>
</reference>
<gene>
    <name evidence="3" type="primary">Pol</name>
    <name evidence="3" type="ORF">LEUROT_R03538</name>
</gene>
<dbReference type="GO" id="GO:0031012">
    <property type="term" value="C:extracellular matrix"/>
    <property type="evidence" value="ECO:0007669"/>
    <property type="project" value="TreeGrafter"/>
</dbReference>
<feature type="domain" description="Reverse transcriptase" evidence="2">
    <location>
        <begin position="229"/>
        <end position="324"/>
    </location>
</feature>